<feature type="region of interest" description="Disordered" evidence="2">
    <location>
        <begin position="151"/>
        <end position="184"/>
    </location>
</feature>
<proteinExistence type="predicted"/>
<gene>
    <name evidence="3" type="ORF">HYPBUDRAFT_153356</name>
</gene>
<evidence type="ECO:0000256" key="2">
    <source>
        <dbReference type="SAM" id="MobiDB-lite"/>
    </source>
</evidence>
<organism evidence="3 4">
    <name type="scientific">Hyphopichia burtonii NRRL Y-1933</name>
    <dbReference type="NCBI Taxonomy" id="984485"/>
    <lineage>
        <taxon>Eukaryota</taxon>
        <taxon>Fungi</taxon>
        <taxon>Dikarya</taxon>
        <taxon>Ascomycota</taxon>
        <taxon>Saccharomycotina</taxon>
        <taxon>Pichiomycetes</taxon>
        <taxon>Debaryomycetaceae</taxon>
        <taxon>Hyphopichia</taxon>
    </lineage>
</organism>
<dbReference type="OrthoDB" id="661148at2759"/>
<dbReference type="AlphaFoldDB" id="A0A1E4RH54"/>
<reference evidence="4" key="1">
    <citation type="submission" date="2016-05" db="EMBL/GenBank/DDBJ databases">
        <title>Comparative genomics of biotechnologically important yeasts.</title>
        <authorList>
            <consortium name="DOE Joint Genome Institute"/>
            <person name="Riley R."/>
            <person name="Haridas S."/>
            <person name="Wolfe K.H."/>
            <person name="Lopes M.R."/>
            <person name="Hittinger C.T."/>
            <person name="Goker M."/>
            <person name="Salamov A."/>
            <person name="Wisecaver J."/>
            <person name="Long T.M."/>
            <person name="Aerts A.L."/>
            <person name="Barry K."/>
            <person name="Choi C."/>
            <person name="Clum A."/>
            <person name="Coughlan A.Y."/>
            <person name="Deshpande S."/>
            <person name="Douglass A.P."/>
            <person name="Hanson S.J."/>
            <person name="Klenk H.-P."/>
            <person name="Labutti K."/>
            <person name="Lapidus A."/>
            <person name="Lindquist E."/>
            <person name="Lipzen A."/>
            <person name="Meier-Kolthoff J.P."/>
            <person name="Ohm R.A."/>
            <person name="Otillar R.P."/>
            <person name="Pangilinan J."/>
            <person name="Peng Y."/>
            <person name="Rokas A."/>
            <person name="Rosa C.A."/>
            <person name="Scheuner C."/>
            <person name="Sibirny A.A."/>
            <person name="Slot J.C."/>
            <person name="Stielow J.B."/>
            <person name="Sun H."/>
            <person name="Kurtzman C.P."/>
            <person name="Blackwell M."/>
            <person name="Grigoriev I.V."/>
            <person name="Jeffries T.W."/>
        </authorList>
    </citation>
    <scope>NUCLEOTIDE SEQUENCE [LARGE SCALE GENOMIC DNA]</scope>
    <source>
        <strain evidence="4">NRRL Y-1933</strain>
    </source>
</reference>
<evidence type="ECO:0000313" key="3">
    <source>
        <dbReference type="EMBL" id="ODV66590.1"/>
    </source>
</evidence>
<keyword evidence="4" id="KW-1185">Reference proteome</keyword>
<evidence type="ECO:0000313" key="4">
    <source>
        <dbReference type="Proteomes" id="UP000095085"/>
    </source>
</evidence>
<dbReference type="RefSeq" id="XP_020075657.1">
    <property type="nucleotide sequence ID" value="XM_020221500.1"/>
</dbReference>
<protein>
    <submittedName>
        <fullName evidence="3">Uncharacterized protein</fullName>
    </submittedName>
</protein>
<dbReference type="EMBL" id="KV454542">
    <property type="protein sequence ID" value="ODV66590.1"/>
    <property type="molecule type" value="Genomic_DNA"/>
</dbReference>
<accession>A0A1E4RH54</accession>
<evidence type="ECO:0000256" key="1">
    <source>
        <dbReference type="SAM" id="Coils"/>
    </source>
</evidence>
<name>A0A1E4RH54_9ASCO</name>
<dbReference type="Proteomes" id="UP000095085">
    <property type="component" value="Unassembled WGS sequence"/>
</dbReference>
<dbReference type="STRING" id="984485.A0A1E4RH54"/>
<keyword evidence="1" id="KW-0175">Coiled coil</keyword>
<sequence length="266" mass="29326">MEGQYNESEESSLVVSTKAVPEFDTKSIETSNNIVFDRKDQVNVVFVPKSSQMAQIIITNKSAKPIDCSDLKFEVYNCFETNVSSVLVHKKHGILSGKSAKFNIAVNGAHLKYPFKLVMKNDSFTAFTELSMKQLSGSFNFNTVTPVELPEKATIESTPEEELNDDNASSVTEDHELASSPASADQSRLQSFSLSVHSMVLPTLPKESIIEQGSQYLDANSTIAEAEDAKNDAENDKDMDEYDMISESDCEIDSDYEVLSTTNSIA</sequence>
<feature type="coiled-coil region" evidence="1">
    <location>
        <begin position="216"/>
        <end position="243"/>
    </location>
</feature>
<dbReference type="GeneID" id="30996049"/>